<feature type="region of interest" description="Disordered" evidence="1">
    <location>
        <begin position="71"/>
        <end position="123"/>
    </location>
</feature>
<protein>
    <submittedName>
        <fullName evidence="2">Uncharacterized protein</fullName>
    </submittedName>
</protein>
<feature type="region of interest" description="Disordered" evidence="1">
    <location>
        <begin position="1"/>
        <end position="21"/>
    </location>
</feature>
<organism evidence="2 3">
    <name type="scientific">Pleurodeles waltl</name>
    <name type="common">Iberian ribbed newt</name>
    <dbReference type="NCBI Taxonomy" id="8319"/>
    <lineage>
        <taxon>Eukaryota</taxon>
        <taxon>Metazoa</taxon>
        <taxon>Chordata</taxon>
        <taxon>Craniata</taxon>
        <taxon>Vertebrata</taxon>
        <taxon>Euteleostomi</taxon>
        <taxon>Amphibia</taxon>
        <taxon>Batrachia</taxon>
        <taxon>Caudata</taxon>
        <taxon>Salamandroidea</taxon>
        <taxon>Salamandridae</taxon>
        <taxon>Pleurodelinae</taxon>
        <taxon>Pleurodeles</taxon>
    </lineage>
</organism>
<name>A0AAV7NPQ9_PLEWA</name>
<reference evidence="2" key="1">
    <citation type="journal article" date="2022" name="bioRxiv">
        <title>Sequencing and chromosome-scale assembly of the giantPleurodeles waltlgenome.</title>
        <authorList>
            <person name="Brown T."/>
            <person name="Elewa A."/>
            <person name="Iarovenko S."/>
            <person name="Subramanian E."/>
            <person name="Araus A.J."/>
            <person name="Petzold A."/>
            <person name="Susuki M."/>
            <person name="Suzuki K.-i.T."/>
            <person name="Hayashi T."/>
            <person name="Toyoda A."/>
            <person name="Oliveira C."/>
            <person name="Osipova E."/>
            <person name="Leigh N.D."/>
            <person name="Simon A."/>
            <person name="Yun M.H."/>
        </authorList>
    </citation>
    <scope>NUCLEOTIDE SEQUENCE</scope>
    <source>
        <strain evidence="2">20211129_DDA</strain>
        <tissue evidence="2">Liver</tissue>
    </source>
</reference>
<dbReference type="EMBL" id="JANPWB010000012">
    <property type="protein sequence ID" value="KAJ1118058.1"/>
    <property type="molecule type" value="Genomic_DNA"/>
</dbReference>
<dbReference type="Proteomes" id="UP001066276">
    <property type="component" value="Chromosome 8"/>
</dbReference>
<dbReference type="AlphaFoldDB" id="A0AAV7NPQ9"/>
<keyword evidence="3" id="KW-1185">Reference proteome</keyword>
<accession>A0AAV7NPQ9</accession>
<evidence type="ECO:0000256" key="1">
    <source>
        <dbReference type="SAM" id="MobiDB-lite"/>
    </source>
</evidence>
<comment type="caution">
    <text evidence="2">The sequence shown here is derived from an EMBL/GenBank/DDBJ whole genome shotgun (WGS) entry which is preliminary data.</text>
</comment>
<evidence type="ECO:0000313" key="2">
    <source>
        <dbReference type="EMBL" id="KAJ1118058.1"/>
    </source>
</evidence>
<proteinExistence type="predicted"/>
<sequence length="159" mass="16939">MAPLPRWTDSPPESPGVNLQYTRPRRARTTGLMAKVVSLSHHVVSAPLPFPHSATLRVSLIPDVFPSLSGATVSSAAHQQAGRPPWGSSQFSQEGGTPYFSRCCSPVGPRGGQARPTPHSVAVEPQTKRIVLRLVAAATWATGLTKSRPPRPARLSTPP</sequence>
<gene>
    <name evidence="2" type="ORF">NDU88_006253</name>
</gene>
<evidence type="ECO:0000313" key="3">
    <source>
        <dbReference type="Proteomes" id="UP001066276"/>
    </source>
</evidence>